<keyword evidence="1" id="KW-1133">Transmembrane helix</keyword>
<evidence type="ECO:0008006" key="5">
    <source>
        <dbReference type="Google" id="ProtNLM"/>
    </source>
</evidence>
<proteinExistence type="predicted"/>
<feature type="transmembrane region" description="Helical" evidence="1">
    <location>
        <begin position="36"/>
        <end position="58"/>
    </location>
</feature>
<dbReference type="AlphaFoldDB" id="A0A1I1UFU7"/>
<evidence type="ECO:0000313" key="2">
    <source>
        <dbReference type="EMBL" id="SFD68461.1"/>
    </source>
</evidence>
<keyword evidence="1" id="KW-0812">Transmembrane</keyword>
<keyword evidence="1" id="KW-0472">Membrane</keyword>
<organism evidence="3 4">
    <name type="scientific">Nannocystis exedens</name>
    <dbReference type="NCBI Taxonomy" id="54"/>
    <lineage>
        <taxon>Bacteria</taxon>
        <taxon>Pseudomonadati</taxon>
        <taxon>Myxococcota</taxon>
        <taxon>Polyangia</taxon>
        <taxon>Nannocystales</taxon>
        <taxon>Nannocystaceae</taxon>
        <taxon>Nannocystis</taxon>
    </lineage>
</organism>
<gene>
    <name evidence="2" type="ORF">SAMN02745121_01142</name>
    <name evidence="3" type="ORF">SAMN02745121_01143</name>
</gene>
<evidence type="ECO:0000313" key="3">
    <source>
        <dbReference type="EMBL" id="SFD68478.1"/>
    </source>
</evidence>
<evidence type="ECO:0000256" key="1">
    <source>
        <dbReference type="SAM" id="Phobius"/>
    </source>
</evidence>
<accession>A0A1I1UFU7</accession>
<dbReference type="EMBL" id="FOMX01000003">
    <property type="protein sequence ID" value="SFD68461.1"/>
    <property type="molecule type" value="Genomic_DNA"/>
</dbReference>
<dbReference type="OrthoDB" id="572911at2"/>
<reference evidence="3" key="1">
    <citation type="submission" date="2016-10" db="EMBL/GenBank/DDBJ databases">
        <authorList>
            <person name="de Groot N.N."/>
        </authorList>
    </citation>
    <scope>NUCLEOTIDE SEQUENCE [LARGE SCALE GENOMIC DNA]</scope>
    <source>
        <strain evidence="3">ATCC 25963</strain>
    </source>
</reference>
<dbReference type="EMBL" id="FOMX01000003">
    <property type="protein sequence ID" value="SFD68478.1"/>
    <property type="molecule type" value="Genomic_DNA"/>
</dbReference>
<feature type="transmembrane region" description="Helical" evidence="1">
    <location>
        <begin position="70"/>
        <end position="90"/>
    </location>
</feature>
<evidence type="ECO:0000313" key="4">
    <source>
        <dbReference type="Proteomes" id="UP000199400"/>
    </source>
</evidence>
<reference evidence="4" key="2">
    <citation type="submission" date="2016-10" db="EMBL/GenBank/DDBJ databases">
        <authorList>
            <person name="Varghese N."/>
            <person name="Submissions S."/>
        </authorList>
    </citation>
    <scope>NUCLEOTIDE SEQUENCE [LARGE SCALE GENOMIC DNA]</scope>
    <source>
        <strain evidence="4">ATCC 25963</strain>
    </source>
</reference>
<sequence length="99" mass="10858">MNTRQIVLAIVALDFLAMTVYVVANHGYVGMFADLLSSWPGILTAFDLTIALFMIMGWMLVDARKHGLGVLPYLVATLAFGSLGPLAYLLRREWALKAA</sequence>
<name>A0A1I1UFU7_9BACT</name>
<dbReference type="RefSeq" id="WP_096329612.1">
    <property type="nucleotide sequence ID" value="NZ_FOMX01000003.1"/>
</dbReference>
<protein>
    <recommendedName>
        <fullName evidence="5">DUF2834 domain-containing protein</fullName>
    </recommendedName>
</protein>
<keyword evidence="4" id="KW-1185">Reference proteome</keyword>
<feature type="transmembrane region" description="Helical" evidence="1">
    <location>
        <begin position="6"/>
        <end position="24"/>
    </location>
</feature>
<dbReference type="STRING" id="54.SAMN02745121_01142"/>
<dbReference type="Proteomes" id="UP000199400">
    <property type="component" value="Unassembled WGS sequence"/>
</dbReference>